<sequence length="149" mass="16544">MKIYSKHWAKLILTVLIFLSQFCSSAESCSLAPSTAIAYSASRSQWECSNHGATEWVQLVQVRVRVLMPSVFIFYIQILRLKSGQQTGSGPLEIYANAQMLLIIGRACPSNALSKTLVSCRPRPSSVLRRLGGSDQLLRPQLSLDFNLI</sequence>
<dbReference type="InParanoid" id="A0A369KDL2"/>
<gene>
    <name evidence="2" type="ORF">Hypma_013895</name>
</gene>
<evidence type="ECO:0000313" key="2">
    <source>
        <dbReference type="EMBL" id="RDB29824.1"/>
    </source>
</evidence>
<reference evidence="2" key="1">
    <citation type="submission" date="2018-04" db="EMBL/GenBank/DDBJ databases">
        <title>Whole genome sequencing of Hypsizygus marmoreus.</title>
        <authorList>
            <person name="Choi I.-G."/>
            <person name="Min B."/>
            <person name="Kim J.-G."/>
            <person name="Kim S."/>
            <person name="Oh Y.-L."/>
            <person name="Kong W.-S."/>
            <person name="Park H."/>
            <person name="Jeong J."/>
            <person name="Song E.-S."/>
        </authorList>
    </citation>
    <scope>NUCLEOTIDE SEQUENCE [LARGE SCALE GENOMIC DNA]</scope>
    <source>
        <strain evidence="2">51987-8</strain>
    </source>
</reference>
<keyword evidence="1" id="KW-0732">Signal</keyword>
<dbReference type="EMBL" id="LUEZ02000009">
    <property type="protein sequence ID" value="RDB29824.1"/>
    <property type="molecule type" value="Genomic_DNA"/>
</dbReference>
<protein>
    <submittedName>
        <fullName evidence="2">Uncharacterized protein</fullName>
    </submittedName>
</protein>
<name>A0A369KDL2_HYPMA</name>
<dbReference type="Proteomes" id="UP000076154">
    <property type="component" value="Unassembled WGS sequence"/>
</dbReference>
<dbReference type="AlphaFoldDB" id="A0A369KDL2"/>
<evidence type="ECO:0000313" key="3">
    <source>
        <dbReference type="Proteomes" id="UP000076154"/>
    </source>
</evidence>
<organism evidence="2 3">
    <name type="scientific">Hypsizygus marmoreus</name>
    <name type="common">White beech mushroom</name>
    <name type="synonym">Agaricus marmoreus</name>
    <dbReference type="NCBI Taxonomy" id="39966"/>
    <lineage>
        <taxon>Eukaryota</taxon>
        <taxon>Fungi</taxon>
        <taxon>Dikarya</taxon>
        <taxon>Basidiomycota</taxon>
        <taxon>Agaricomycotina</taxon>
        <taxon>Agaricomycetes</taxon>
        <taxon>Agaricomycetidae</taxon>
        <taxon>Agaricales</taxon>
        <taxon>Tricholomatineae</taxon>
        <taxon>Lyophyllaceae</taxon>
        <taxon>Hypsizygus</taxon>
    </lineage>
</organism>
<evidence type="ECO:0000256" key="1">
    <source>
        <dbReference type="SAM" id="SignalP"/>
    </source>
</evidence>
<proteinExistence type="predicted"/>
<accession>A0A369KDL2</accession>
<feature type="chain" id="PRO_5016638411" evidence="1">
    <location>
        <begin position="26"/>
        <end position="149"/>
    </location>
</feature>
<comment type="caution">
    <text evidence="2">The sequence shown here is derived from an EMBL/GenBank/DDBJ whole genome shotgun (WGS) entry which is preliminary data.</text>
</comment>
<feature type="signal peptide" evidence="1">
    <location>
        <begin position="1"/>
        <end position="25"/>
    </location>
</feature>
<keyword evidence="3" id="KW-1185">Reference proteome</keyword>